<dbReference type="GO" id="GO:0008897">
    <property type="term" value="F:holo-[acyl-carrier-protein] synthase activity"/>
    <property type="evidence" value="ECO:0007669"/>
    <property type="project" value="InterPro"/>
</dbReference>
<dbReference type="RefSeq" id="WP_176731031.1">
    <property type="nucleotide sequence ID" value="NZ_CABMJZ010000024.1"/>
</dbReference>
<dbReference type="Proteomes" id="UP000306509">
    <property type="component" value="Unassembled WGS sequence"/>
</dbReference>
<evidence type="ECO:0000256" key="1">
    <source>
        <dbReference type="ARBA" id="ARBA00010990"/>
    </source>
</evidence>
<evidence type="ECO:0000256" key="2">
    <source>
        <dbReference type="ARBA" id="ARBA00022679"/>
    </source>
</evidence>
<keyword evidence="2 4" id="KW-0808">Transferase</keyword>
<reference evidence="4 5" key="1">
    <citation type="journal article" date="2019" name="Anaerobe">
        <title>Detection of Robinsoniella peoriensis in multiple bone samples of a trauma patient.</title>
        <authorList>
            <person name="Schrottner P."/>
            <person name="Hartwich K."/>
            <person name="Bunk B."/>
            <person name="Schober I."/>
            <person name="Helbig S."/>
            <person name="Rudolph W.W."/>
            <person name="Gunzer F."/>
        </authorList>
    </citation>
    <scope>NUCLEOTIDE SEQUENCE [LARGE SCALE GENOMIC DNA]</scope>
    <source>
        <strain evidence="4 5">DSM 106044</strain>
    </source>
</reference>
<feature type="domain" description="4'-phosphopantetheinyl transferase" evidence="3">
    <location>
        <begin position="81"/>
        <end position="153"/>
    </location>
</feature>
<evidence type="ECO:0000259" key="3">
    <source>
        <dbReference type="Pfam" id="PF01648"/>
    </source>
</evidence>
<dbReference type="SUPFAM" id="SSF56214">
    <property type="entry name" value="4'-phosphopantetheinyl transferase"/>
    <property type="match status" value="2"/>
</dbReference>
<dbReference type="InterPro" id="IPR008278">
    <property type="entry name" value="4-PPantetheinyl_Trfase_dom"/>
</dbReference>
<dbReference type="STRING" id="180332.GCA_000797495_01293"/>
<gene>
    <name evidence="4" type="primary">sfp_2</name>
    <name evidence="4" type="ORF">DSM106044_05679</name>
</gene>
<dbReference type="Gene3D" id="3.90.470.20">
    <property type="entry name" value="4'-phosphopantetheinyl transferase domain"/>
    <property type="match status" value="2"/>
</dbReference>
<dbReference type="GO" id="GO:0005829">
    <property type="term" value="C:cytosol"/>
    <property type="evidence" value="ECO:0007669"/>
    <property type="project" value="TreeGrafter"/>
</dbReference>
<dbReference type="EMBL" id="QGQD01000119">
    <property type="protein sequence ID" value="TLC97524.1"/>
    <property type="molecule type" value="Genomic_DNA"/>
</dbReference>
<dbReference type="PANTHER" id="PTHR12215">
    <property type="entry name" value="PHOSPHOPANTETHEINE TRANSFERASE"/>
    <property type="match status" value="1"/>
</dbReference>
<evidence type="ECO:0000313" key="5">
    <source>
        <dbReference type="Proteomes" id="UP000306509"/>
    </source>
</evidence>
<dbReference type="GO" id="GO:0019878">
    <property type="term" value="P:lysine biosynthetic process via aminoadipic acid"/>
    <property type="evidence" value="ECO:0007669"/>
    <property type="project" value="TreeGrafter"/>
</dbReference>
<dbReference type="InterPro" id="IPR037143">
    <property type="entry name" value="4-PPantetheinyl_Trfase_dom_sf"/>
</dbReference>
<sequence>MLYLFSEEILAATGKEKRQQQSKIGYQLLAFGLRDEYGIDKLPDIGKREHGKPYLPDYPHIHFNVSHCQNGIVCGIHEKEIGVDIEKLLVYKENIVKRISHENEWKLFGHVPDEEKNRIFGRIWVSKESYLKQQGTGINRDLRSLDFSACTRDAFFQYGCRFQIRQMENCNIAVCSEKEICGIRVLGASDLQNI</sequence>
<dbReference type="InterPro" id="IPR050559">
    <property type="entry name" value="P-Pant_transferase_sf"/>
</dbReference>
<comment type="caution">
    <text evidence="4">The sequence shown here is derived from an EMBL/GenBank/DDBJ whole genome shotgun (WGS) entry which is preliminary data.</text>
</comment>
<name>A0A4U8PYS7_9FIRM</name>
<dbReference type="PANTHER" id="PTHR12215:SF10">
    <property type="entry name" value="L-AMINOADIPATE-SEMIALDEHYDE DEHYDROGENASE-PHOSPHOPANTETHEINYL TRANSFERASE"/>
    <property type="match status" value="1"/>
</dbReference>
<comment type="similarity">
    <text evidence="1">Belongs to the P-Pant transferase superfamily. Gsp/Sfp/HetI/AcpT family.</text>
</comment>
<protein>
    <submittedName>
        <fullName evidence="4">4'-phosphopantetheinyl transferase sfp</fullName>
        <ecNumber evidence="4">2.7.8.-</ecNumber>
    </submittedName>
</protein>
<dbReference type="GO" id="GO:0000287">
    <property type="term" value="F:magnesium ion binding"/>
    <property type="evidence" value="ECO:0007669"/>
    <property type="project" value="InterPro"/>
</dbReference>
<proteinExistence type="inferred from homology"/>
<evidence type="ECO:0000313" key="4">
    <source>
        <dbReference type="EMBL" id="TLC97524.1"/>
    </source>
</evidence>
<keyword evidence="5" id="KW-1185">Reference proteome</keyword>
<dbReference type="Pfam" id="PF01648">
    <property type="entry name" value="ACPS"/>
    <property type="match status" value="1"/>
</dbReference>
<dbReference type="AlphaFoldDB" id="A0A4U8PYS7"/>
<dbReference type="EC" id="2.7.8.-" evidence="4"/>
<organism evidence="4 5">
    <name type="scientific">Robinsoniella peoriensis</name>
    <dbReference type="NCBI Taxonomy" id="180332"/>
    <lineage>
        <taxon>Bacteria</taxon>
        <taxon>Bacillati</taxon>
        <taxon>Bacillota</taxon>
        <taxon>Clostridia</taxon>
        <taxon>Lachnospirales</taxon>
        <taxon>Lachnospiraceae</taxon>
        <taxon>Robinsoniella</taxon>
    </lineage>
</organism>
<accession>A0A4U8PYS7</accession>